<dbReference type="HAMAP" id="MF_01924">
    <property type="entry name" value="A_A_dipeptidase"/>
    <property type="match status" value="1"/>
</dbReference>
<dbReference type="GO" id="GO:0008237">
    <property type="term" value="F:metallopeptidase activity"/>
    <property type="evidence" value="ECO:0007669"/>
    <property type="project" value="UniProtKB-KW"/>
</dbReference>
<gene>
    <name evidence="9" type="primary">ddpX</name>
    <name evidence="11" type="ORF">EIC27_05540</name>
</gene>
<keyword evidence="7 9" id="KW-0482">Metalloprotease</keyword>
<comment type="similarity">
    <text evidence="9 10">Belongs to the peptidase M15D family.</text>
</comment>
<accession>A0A429XFE7</accession>
<dbReference type="GO" id="GO:0160237">
    <property type="term" value="F:D-Ala-D-Ala dipeptidase activity"/>
    <property type="evidence" value="ECO:0007669"/>
    <property type="project" value="UniProtKB-EC"/>
</dbReference>
<comment type="catalytic activity">
    <reaction evidence="1 9 10">
        <text>D-alanyl-D-alanine + H2O = 2 D-alanine</text>
        <dbReference type="Rhea" id="RHEA:20661"/>
        <dbReference type="ChEBI" id="CHEBI:15377"/>
        <dbReference type="ChEBI" id="CHEBI:57416"/>
        <dbReference type="ChEBI" id="CHEBI:57822"/>
        <dbReference type="EC" id="3.4.13.22"/>
    </reaction>
</comment>
<dbReference type="InterPro" id="IPR009045">
    <property type="entry name" value="Zn_M74/Hedgehog-like"/>
</dbReference>
<proteinExistence type="inferred from homology"/>
<keyword evidence="5 9" id="KW-0862">Zinc</keyword>
<keyword evidence="12" id="KW-1185">Reference proteome</keyword>
<dbReference type="EMBL" id="RXFM01000084">
    <property type="protein sequence ID" value="RST63382.1"/>
    <property type="molecule type" value="Genomic_DNA"/>
</dbReference>
<dbReference type="PANTHER" id="PTHR43126">
    <property type="entry name" value="D-ALANYL-D-ALANINE DIPEPTIDASE"/>
    <property type="match status" value="1"/>
</dbReference>
<evidence type="ECO:0000256" key="1">
    <source>
        <dbReference type="ARBA" id="ARBA00001362"/>
    </source>
</evidence>
<sequence length="185" mass="21669">MRYATENNFTGKIVPGYERNICIITLKAAKILKELNDELNQYGMNLKIFDAYRPKNAAKSFIDWAYSKEDNLDLKKIYYPNINRSDSIGNYIADTLSTHSRGSTVDLTIIDLKTNQELEMGGIFDLFDEISHTATPNIPDIAKKNRLLLKSIMEKFGFKNLWKEWWHYTLIDEPFKDQYFDFMVK</sequence>
<feature type="binding site" evidence="9">
    <location>
        <position position="167"/>
    </location>
    <ligand>
        <name>Zn(2+)</name>
        <dbReference type="ChEBI" id="CHEBI:29105"/>
        <note>catalytic</note>
    </ligand>
</feature>
<evidence type="ECO:0000256" key="4">
    <source>
        <dbReference type="ARBA" id="ARBA00022801"/>
    </source>
</evidence>
<dbReference type="Proteomes" id="UP000279470">
    <property type="component" value="Unassembled WGS sequence"/>
</dbReference>
<dbReference type="Pfam" id="PF01427">
    <property type="entry name" value="Peptidase_M15"/>
    <property type="match status" value="1"/>
</dbReference>
<dbReference type="Gene3D" id="3.30.1380.10">
    <property type="match status" value="1"/>
</dbReference>
<evidence type="ECO:0000313" key="11">
    <source>
        <dbReference type="EMBL" id="RST63382.1"/>
    </source>
</evidence>
<dbReference type="SUPFAM" id="SSF55166">
    <property type="entry name" value="Hedgehog/DD-peptidase"/>
    <property type="match status" value="1"/>
</dbReference>
<protein>
    <recommendedName>
        <fullName evidence="9 10">D-alanyl-D-alanine dipeptidase</fullName>
        <shortName evidence="9 10">D-Ala-D-Ala dipeptidase</shortName>
        <ecNumber evidence="9 10">3.4.13.22</ecNumber>
    </recommendedName>
</protein>
<dbReference type="EC" id="3.4.13.22" evidence="9 10"/>
<evidence type="ECO:0000256" key="8">
    <source>
        <dbReference type="ARBA" id="ARBA00023316"/>
    </source>
</evidence>
<evidence type="ECO:0000256" key="7">
    <source>
        <dbReference type="ARBA" id="ARBA00023049"/>
    </source>
</evidence>
<keyword evidence="3 9" id="KW-0479">Metal-binding</keyword>
<dbReference type="GO" id="GO:0008270">
    <property type="term" value="F:zinc ion binding"/>
    <property type="evidence" value="ECO:0007669"/>
    <property type="project" value="UniProtKB-UniRule"/>
</dbReference>
<dbReference type="PANTHER" id="PTHR43126:SF1">
    <property type="entry name" value="D-ALANYL-D-ALANINE DIPEPTIDASE"/>
    <property type="match status" value="1"/>
</dbReference>
<evidence type="ECO:0000256" key="5">
    <source>
        <dbReference type="ARBA" id="ARBA00022833"/>
    </source>
</evidence>
<keyword evidence="4 9" id="KW-0378">Hydrolase</keyword>
<comment type="function">
    <text evidence="9 10">Catalyzes hydrolysis of the D-alanyl-D-alanine dipeptide.</text>
</comment>
<evidence type="ECO:0000256" key="2">
    <source>
        <dbReference type="ARBA" id="ARBA00022670"/>
    </source>
</evidence>
<comment type="cofactor">
    <cofactor evidence="9">
        <name>Zn(2+)</name>
        <dbReference type="ChEBI" id="CHEBI:29105"/>
    </cofactor>
    <text evidence="9">Binds 1 zinc ion per subunit.</text>
</comment>
<evidence type="ECO:0000256" key="3">
    <source>
        <dbReference type="ARBA" id="ARBA00022723"/>
    </source>
</evidence>
<dbReference type="GO" id="GO:0006508">
    <property type="term" value="P:proteolysis"/>
    <property type="evidence" value="ECO:0007669"/>
    <property type="project" value="UniProtKB-KW"/>
</dbReference>
<dbReference type="AlphaFoldDB" id="A0A429XFE7"/>
<keyword evidence="8 10" id="KW-0961">Cell wall biogenesis/degradation</keyword>
<dbReference type="OrthoDB" id="9801430at2"/>
<dbReference type="PIRSF" id="PIRSF026671">
    <property type="entry name" value="AA_dipeptidase"/>
    <property type="match status" value="1"/>
</dbReference>
<keyword evidence="6 9" id="KW-0224">Dipeptidase</keyword>
<organism evidence="11 12">
    <name type="scientific">Candidatus Aquarickettsia rohweri</name>
    <dbReference type="NCBI Taxonomy" id="2602574"/>
    <lineage>
        <taxon>Bacteria</taxon>
        <taxon>Pseudomonadati</taxon>
        <taxon>Pseudomonadota</taxon>
        <taxon>Alphaproteobacteria</taxon>
        <taxon>Rickettsiales</taxon>
        <taxon>Candidatus Midichloriaceae</taxon>
        <taxon>Candidatus Aquarickettsia</taxon>
    </lineage>
</organism>
<dbReference type="GO" id="GO:0071555">
    <property type="term" value="P:cell wall organization"/>
    <property type="evidence" value="ECO:0007669"/>
    <property type="project" value="UniProtKB-KW"/>
</dbReference>
<evidence type="ECO:0000313" key="12">
    <source>
        <dbReference type="Proteomes" id="UP000279470"/>
    </source>
</evidence>
<reference evidence="12" key="1">
    <citation type="submission" date="2018-11" db="EMBL/GenBank/DDBJ databases">
        <title>Phylogenetic, genomic, and biogeographic characterization of a novel and ubiquitous marine invertebrate-associated Rickettsiales parasite, Candidatus Marinoinvertebrata rohwerii, gen. nov., sp. nov.</title>
        <authorList>
            <person name="Klinges J.G."/>
            <person name="Rosales S.M."/>
            <person name="Mcminds R."/>
            <person name="Shaver E.C."/>
            <person name="Shantz A."/>
            <person name="Peters E.C."/>
            <person name="Burkepile D.E."/>
            <person name="Silliman B.R."/>
            <person name="Vega Thurber R.L."/>
        </authorList>
    </citation>
    <scope>NUCLEOTIDE SEQUENCE [LARGE SCALE GENOMIC DNA]</scope>
    <source>
        <strain evidence="12">a_cerv_44</strain>
    </source>
</reference>
<dbReference type="CDD" id="cd14817">
    <property type="entry name" value="D-Ala-D-Ala_dipeptidase_VanX"/>
    <property type="match status" value="1"/>
</dbReference>
<evidence type="ECO:0000256" key="9">
    <source>
        <dbReference type="HAMAP-Rule" id="MF_01924"/>
    </source>
</evidence>
<keyword evidence="2 9" id="KW-0645">Protease</keyword>
<dbReference type="InterPro" id="IPR000755">
    <property type="entry name" value="A_A_dipeptidase"/>
</dbReference>
<comment type="caution">
    <text evidence="11">The sequence shown here is derived from an EMBL/GenBank/DDBJ whole genome shotgun (WGS) entry which is preliminary data.</text>
</comment>
<feature type="active site" description="Proton donor/acceptor" evidence="9">
    <location>
        <position position="164"/>
    </location>
</feature>
<evidence type="ECO:0000256" key="6">
    <source>
        <dbReference type="ARBA" id="ARBA00022997"/>
    </source>
</evidence>
<feature type="binding site" evidence="9">
    <location>
        <position position="99"/>
    </location>
    <ligand>
        <name>Zn(2+)</name>
        <dbReference type="ChEBI" id="CHEBI:29105"/>
        <note>catalytic</note>
    </ligand>
</feature>
<feature type="binding site" evidence="9">
    <location>
        <position position="106"/>
    </location>
    <ligand>
        <name>Zn(2+)</name>
        <dbReference type="ChEBI" id="CHEBI:29105"/>
        <note>catalytic</note>
    </ligand>
</feature>
<name>A0A429XFE7_9RICK</name>
<feature type="site" description="Transition state stabilizer" evidence="9">
    <location>
        <position position="53"/>
    </location>
</feature>
<evidence type="ECO:0000256" key="10">
    <source>
        <dbReference type="PIRNR" id="PIRNR026671"/>
    </source>
</evidence>